<dbReference type="EMBL" id="CM014083">
    <property type="protein sequence ID" value="TKS72155.1"/>
    <property type="molecule type" value="Genomic_DNA"/>
</dbReference>
<dbReference type="Gene3D" id="2.70.170.10">
    <property type="entry name" value="Neurotransmitter-gated ion-channel ligand-binding domain"/>
    <property type="match status" value="1"/>
</dbReference>
<dbReference type="InterPro" id="IPR036734">
    <property type="entry name" value="Neur_chan_lig-bd_sf"/>
</dbReference>
<sequence length="220" mass="24685">MQALRESTDPQLRPPPLLPLIHNPHSCSAVSQIFSLFFLFVFVSPLPPSLGNIRLSSCKEEIKPPGRVGPQLSPSDFLDKLMGKTSGYDARIRPNFKGPPVNVTCNIFINSFGSITETTMEEELVRESRGFYFRGYGLGHGLGQCLQTKDGTAVEAATVFAPPPPVTMYDGEVLHKRFVDRAKRIDTISRAVFPLSFLIFNIFYWITYKVLRHEDIHANL</sequence>
<gene>
    <name evidence="3" type="ORF">D9C73_006228</name>
</gene>
<dbReference type="SUPFAM" id="SSF90112">
    <property type="entry name" value="Neurotransmitter-gated ion-channel transmembrane pore"/>
    <property type="match status" value="2"/>
</dbReference>
<feature type="transmembrane region" description="Helical" evidence="2">
    <location>
        <begin position="187"/>
        <end position="206"/>
    </location>
</feature>
<evidence type="ECO:0000313" key="4">
    <source>
        <dbReference type="Proteomes" id="UP000298787"/>
    </source>
</evidence>
<organism evidence="3 4">
    <name type="scientific">Collichthys lucidus</name>
    <name type="common">Big head croaker</name>
    <name type="synonym">Sciaena lucida</name>
    <dbReference type="NCBI Taxonomy" id="240159"/>
    <lineage>
        <taxon>Eukaryota</taxon>
        <taxon>Metazoa</taxon>
        <taxon>Chordata</taxon>
        <taxon>Craniata</taxon>
        <taxon>Vertebrata</taxon>
        <taxon>Euteleostomi</taxon>
        <taxon>Actinopterygii</taxon>
        <taxon>Neopterygii</taxon>
        <taxon>Teleostei</taxon>
        <taxon>Neoteleostei</taxon>
        <taxon>Acanthomorphata</taxon>
        <taxon>Eupercaria</taxon>
        <taxon>Sciaenidae</taxon>
        <taxon>Collichthys</taxon>
    </lineage>
</organism>
<protein>
    <submittedName>
        <fullName evidence="3">Glycine receptor subunit alpha-4</fullName>
    </submittedName>
</protein>
<comment type="subcellular location">
    <subcellularLocation>
        <location evidence="1">Membrane</location>
        <topology evidence="1">Multi-pass membrane protein</topology>
    </subcellularLocation>
</comment>
<dbReference type="InterPro" id="IPR038050">
    <property type="entry name" value="Neuro_actylchol_rec"/>
</dbReference>
<dbReference type="Proteomes" id="UP000298787">
    <property type="component" value="Chromosome 6"/>
</dbReference>
<dbReference type="AlphaFoldDB" id="A0A4U5UFQ5"/>
<reference evidence="3 4" key="1">
    <citation type="submission" date="2019-01" db="EMBL/GenBank/DDBJ databases">
        <title>Genome Assembly of Collichthys lucidus.</title>
        <authorList>
            <person name="Cai M."/>
            <person name="Xiao S."/>
        </authorList>
    </citation>
    <scope>NUCLEOTIDE SEQUENCE [LARGE SCALE GENOMIC DNA]</scope>
    <source>
        <strain evidence="3">JT15FE1705JMU</strain>
        <tissue evidence="3">Muscle</tissue>
    </source>
</reference>
<dbReference type="Gene3D" id="1.20.58.390">
    <property type="entry name" value="Neurotransmitter-gated ion-channel transmembrane domain"/>
    <property type="match status" value="1"/>
</dbReference>
<proteinExistence type="predicted"/>
<dbReference type="GO" id="GO:0016020">
    <property type="term" value="C:membrane"/>
    <property type="evidence" value="ECO:0007669"/>
    <property type="project" value="UniProtKB-SubCell"/>
</dbReference>
<keyword evidence="2" id="KW-1133">Transmembrane helix</keyword>
<dbReference type="GO" id="GO:0005230">
    <property type="term" value="F:extracellular ligand-gated monoatomic ion channel activity"/>
    <property type="evidence" value="ECO:0007669"/>
    <property type="project" value="InterPro"/>
</dbReference>
<evidence type="ECO:0000256" key="1">
    <source>
        <dbReference type="ARBA" id="ARBA00004141"/>
    </source>
</evidence>
<dbReference type="InterPro" id="IPR036719">
    <property type="entry name" value="Neuro-gated_channel_TM_sf"/>
</dbReference>
<keyword evidence="2" id="KW-0472">Membrane</keyword>
<keyword evidence="3" id="KW-0675">Receptor</keyword>
<accession>A0A4U5UFQ5</accession>
<keyword evidence="4" id="KW-1185">Reference proteome</keyword>
<evidence type="ECO:0000256" key="2">
    <source>
        <dbReference type="SAM" id="Phobius"/>
    </source>
</evidence>
<evidence type="ECO:0000313" key="3">
    <source>
        <dbReference type="EMBL" id="TKS72155.1"/>
    </source>
</evidence>
<keyword evidence="2" id="KW-0812">Transmembrane</keyword>
<dbReference type="STRING" id="240159.A0A4U5UFQ5"/>
<name>A0A4U5UFQ5_COLLU</name>